<evidence type="ECO:0000313" key="1">
    <source>
        <dbReference type="EMBL" id="TKK82818.1"/>
    </source>
</evidence>
<evidence type="ECO:0000313" key="2">
    <source>
        <dbReference type="Proteomes" id="UP000305836"/>
    </source>
</evidence>
<dbReference type="AlphaFoldDB" id="A0A4U3M263"/>
<dbReference type="EMBL" id="SZPZ01000001">
    <property type="protein sequence ID" value="TKK82818.1"/>
    <property type="molecule type" value="Genomic_DNA"/>
</dbReference>
<accession>A0A4U3M263</accession>
<dbReference type="Proteomes" id="UP000305836">
    <property type="component" value="Unassembled WGS sequence"/>
</dbReference>
<dbReference type="OrthoDB" id="4071750at2"/>
<gene>
    <name evidence="1" type="ORF">FDA38_08680</name>
</gene>
<organism evidence="1 2">
    <name type="scientific">Kribbella jiaozuonensis</name>
    <dbReference type="NCBI Taxonomy" id="2575441"/>
    <lineage>
        <taxon>Bacteria</taxon>
        <taxon>Bacillati</taxon>
        <taxon>Actinomycetota</taxon>
        <taxon>Actinomycetes</taxon>
        <taxon>Propionibacteriales</taxon>
        <taxon>Kribbellaceae</taxon>
        <taxon>Kribbella</taxon>
    </lineage>
</organism>
<keyword evidence="2" id="KW-1185">Reference proteome</keyword>
<name>A0A4U3M263_9ACTN</name>
<comment type="caution">
    <text evidence="1">The sequence shown here is derived from an EMBL/GenBank/DDBJ whole genome shotgun (WGS) entry which is preliminary data.</text>
</comment>
<sequence length="288" mass="30887">MMGRFIAMQIPDDRLSEEGDDVQKLCWFGSCAGVTLVSMSEEQLPVVFADESNNTGENLTDANQPVFAVAGVHLDDGAAQDLVDHVLAALKVGAGEPKYSKVRRSPKGKDALLDVLSSLPAESVQTHVTGKRFMAVAKIIDLGTEPLMYESGYNMLADGSARHLAHLVAATGPVLGDAAAFGKLVDTFVAVVREVPGVKAMDYVKAAKAYLATIKGEKHPFELALLPEPSWLHQVMRDRALGELGKTLDPAIPGVVEMCRGFEPVLGHFKLIHDRSKVIGSAKADLLM</sequence>
<proteinExistence type="predicted"/>
<protein>
    <submittedName>
        <fullName evidence="1">DUF3800 domain-containing protein</fullName>
    </submittedName>
</protein>
<reference evidence="1 2" key="1">
    <citation type="submission" date="2019-04" db="EMBL/GenBank/DDBJ databases">
        <title>Kribbella sp. NEAU-THZ 27 nov., a novel actinomycete isolated from soil.</title>
        <authorList>
            <person name="Duan L."/>
        </authorList>
    </citation>
    <scope>NUCLEOTIDE SEQUENCE [LARGE SCALE GENOMIC DNA]</scope>
    <source>
        <strain evidence="2">NEAU-THZ27</strain>
    </source>
</reference>